<comment type="caution">
    <text evidence="2">The sequence shown here is derived from an EMBL/GenBank/DDBJ whole genome shotgun (WGS) entry which is preliminary data.</text>
</comment>
<reference evidence="2 3" key="1">
    <citation type="submission" date="2018-06" db="EMBL/GenBank/DDBJ databases">
        <title>Genome Sequence of the Brown Rot Fungal Pathogen Monilinia fructigena.</title>
        <authorList>
            <person name="Landi L."/>
            <person name="De Miccolis Angelini R.M."/>
            <person name="Pollastro S."/>
            <person name="Abate D."/>
            <person name="Faretra F."/>
            <person name="Romanazzi G."/>
        </authorList>
    </citation>
    <scope>NUCLEOTIDE SEQUENCE [LARGE SCALE GENOMIC DNA]</scope>
    <source>
        <strain evidence="2 3">Mfrg269</strain>
    </source>
</reference>
<feature type="compositionally biased region" description="Basic and acidic residues" evidence="1">
    <location>
        <begin position="79"/>
        <end position="101"/>
    </location>
</feature>
<sequence length="120" mass="13429">MEKPVPNGASWISILLKSDDRFAVPARPSTSRSSSRPPSKFQSRSNNGSATPRYTPSARSKPKQEEFDGPEPLVDEEDSKALDRDWYAGDEMGHTFGDDSHNPFGSYDNSWAENNNEKQH</sequence>
<proteinExistence type="predicted"/>
<dbReference type="AlphaFoldDB" id="A0A395J3Y2"/>
<name>A0A395J3Y2_9HELO</name>
<feature type="region of interest" description="Disordered" evidence="1">
    <location>
        <begin position="22"/>
        <end position="120"/>
    </location>
</feature>
<evidence type="ECO:0000313" key="2">
    <source>
        <dbReference type="EMBL" id="RAL66838.1"/>
    </source>
</evidence>
<feature type="compositionally biased region" description="Polar residues" evidence="1">
    <location>
        <begin position="46"/>
        <end position="58"/>
    </location>
</feature>
<dbReference type="EMBL" id="QKRW01000005">
    <property type="protein sequence ID" value="RAL66838.1"/>
    <property type="molecule type" value="Genomic_DNA"/>
</dbReference>
<organism evidence="2 3">
    <name type="scientific">Monilinia fructigena</name>
    <dbReference type="NCBI Taxonomy" id="38457"/>
    <lineage>
        <taxon>Eukaryota</taxon>
        <taxon>Fungi</taxon>
        <taxon>Dikarya</taxon>
        <taxon>Ascomycota</taxon>
        <taxon>Pezizomycotina</taxon>
        <taxon>Leotiomycetes</taxon>
        <taxon>Helotiales</taxon>
        <taxon>Sclerotiniaceae</taxon>
        <taxon>Monilinia</taxon>
    </lineage>
</organism>
<evidence type="ECO:0000313" key="3">
    <source>
        <dbReference type="Proteomes" id="UP000249056"/>
    </source>
</evidence>
<dbReference type="Proteomes" id="UP000249056">
    <property type="component" value="Unassembled WGS sequence"/>
</dbReference>
<evidence type="ECO:0000256" key="1">
    <source>
        <dbReference type="SAM" id="MobiDB-lite"/>
    </source>
</evidence>
<feature type="compositionally biased region" description="Low complexity" evidence="1">
    <location>
        <begin position="25"/>
        <end position="45"/>
    </location>
</feature>
<feature type="compositionally biased region" description="Acidic residues" evidence="1">
    <location>
        <begin position="67"/>
        <end position="78"/>
    </location>
</feature>
<keyword evidence="3" id="KW-1185">Reference proteome</keyword>
<protein>
    <submittedName>
        <fullName evidence="2">Uncharacterized protein</fullName>
    </submittedName>
</protein>
<gene>
    <name evidence="2" type="ORF">DID88_007621</name>
</gene>
<accession>A0A395J3Y2</accession>